<sequence length="251" mass="28635">MASIVGATSTIAGLLYLVYAAPAILSIQARVVFCIVFFGYISYSSLLHVIFYRNAPAPKRSVHHVTLVSFNLLLAATCAMVSTELHMRGHSQMTFDASPSIATIVRQIIVACVFENTVEYYWHCLLHCRFLYTRVHKVHHHYKRPQPFDDMYMHPFEGAVYYLVLYGPPFVFSMHVSAFAIYMIIMGTFGVLDHSGLPFRIPLVYNSEDHAMHHAKVIVNLGFPFPYWDILHGTFEGEFAGINFHRPTRKL</sequence>
<dbReference type="AlphaFoldDB" id="A0A6G0WDA8"/>
<dbReference type="VEuPathDB" id="FungiDB:AeMF1_014686"/>
<keyword evidence="2 5" id="KW-0812">Transmembrane</keyword>
<dbReference type="GO" id="GO:0016491">
    <property type="term" value="F:oxidoreductase activity"/>
    <property type="evidence" value="ECO:0007669"/>
    <property type="project" value="InterPro"/>
</dbReference>
<dbReference type="Proteomes" id="UP000481153">
    <property type="component" value="Unassembled WGS sequence"/>
</dbReference>
<evidence type="ECO:0000256" key="4">
    <source>
        <dbReference type="ARBA" id="ARBA00023136"/>
    </source>
</evidence>
<feature type="domain" description="Fatty acid hydroxylase" evidence="6">
    <location>
        <begin position="109"/>
        <end position="234"/>
    </location>
</feature>
<keyword evidence="3 5" id="KW-1133">Transmembrane helix</keyword>
<keyword evidence="4 5" id="KW-0472">Membrane</keyword>
<keyword evidence="8" id="KW-1185">Reference proteome</keyword>
<evidence type="ECO:0000256" key="1">
    <source>
        <dbReference type="ARBA" id="ARBA00004370"/>
    </source>
</evidence>
<evidence type="ECO:0000313" key="7">
    <source>
        <dbReference type="EMBL" id="KAF0725295.1"/>
    </source>
</evidence>
<dbReference type="InterPro" id="IPR050307">
    <property type="entry name" value="Sterol_Desaturase_Related"/>
</dbReference>
<dbReference type="Pfam" id="PF04116">
    <property type="entry name" value="FA_hydroxylase"/>
    <property type="match status" value="1"/>
</dbReference>
<dbReference type="GO" id="GO:0008610">
    <property type="term" value="P:lipid biosynthetic process"/>
    <property type="evidence" value="ECO:0007669"/>
    <property type="project" value="InterPro"/>
</dbReference>
<feature type="transmembrane region" description="Helical" evidence="5">
    <location>
        <begin position="170"/>
        <end position="192"/>
    </location>
</feature>
<feature type="transmembrane region" description="Helical" evidence="5">
    <location>
        <begin position="30"/>
        <end position="52"/>
    </location>
</feature>
<evidence type="ECO:0000259" key="6">
    <source>
        <dbReference type="Pfam" id="PF04116"/>
    </source>
</evidence>
<organism evidence="7 8">
    <name type="scientific">Aphanomyces euteiches</name>
    <dbReference type="NCBI Taxonomy" id="100861"/>
    <lineage>
        <taxon>Eukaryota</taxon>
        <taxon>Sar</taxon>
        <taxon>Stramenopiles</taxon>
        <taxon>Oomycota</taxon>
        <taxon>Saprolegniomycetes</taxon>
        <taxon>Saprolegniales</taxon>
        <taxon>Verrucalvaceae</taxon>
        <taxon>Aphanomyces</taxon>
    </lineage>
</organism>
<name>A0A6G0WDA8_9STRA</name>
<dbReference type="GO" id="GO:0005506">
    <property type="term" value="F:iron ion binding"/>
    <property type="evidence" value="ECO:0007669"/>
    <property type="project" value="InterPro"/>
</dbReference>
<dbReference type="PANTHER" id="PTHR11863">
    <property type="entry name" value="STEROL DESATURASE"/>
    <property type="match status" value="1"/>
</dbReference>
<evidence type="ECO:0000256" key="5">
    <source>
        <dbReference type="SAM" id="Phobius"/>
    </source>
</evidence>
<gene>
    <name evidence="7" type="ORF">Ae201684_016192</name>
</gene>
<dbReference type="InterPro" id="IPR006694">
    <property type="entry name" value="Fatty_acid_hydroxylase"/>
</dbReference>
<accession>A0A6G0WDA8</accession>
<evidence type="ECO:0000256" key="3">
    <source>
        <dbReference type="ARBA" id="ARBA00022989"/>
    </source>
</evidence>
<comment type="subcellular location">
    <subcellularLocation>
        <location evidence="1">Membrane</location>
    </subcellularLocation>
</comment>
<dbReference type="EMBL" id="VJMJ01000244">
    <property type="protein sequence ID" value="KAF0725295.1"/>
    <property type="molecule type" value="Genomic_DNA"/>
</dbReference>
<proteinExistence type="predicted"/>
<reference evidence="7 8" key="1">
    <citation type="submission" date="2019-07" db="EMBL/GenBank/DDBJ databases">
        <title>Genomics analysis of Aphanomyces spp. identifies a new class of oomycete effector associated with host adaptation.</title>
        <authorList>
            <person name="Gaulin E."/>
        </authorList>
    </citation>
    <scope>NUCLEOTIDE SEQUENCE [LARGE SCALE GENOMIC DNA]</scope>
    <source>
        <strain evidence="7 8">ATCC 201684</strain>
    </source>
</reference>
<dbReference type="GO" id="GO:0016020">
    <property type="term" value="C:membrane"/>
    <property type="evidence" value="ECO:0007669"/>
    <property type="project" value="UniProtKB-SubCell"/>
</dbReference>
<evidence type="ECO:0000256" key="2">
    <source>
        <dbReference type="ARBA" id="ARBA00022692"/>
    </source>
</evidence>
<feature type="transmembrane region" description="Helical" evidence="5">
    <location>
        <begin position="64"/>
        <end position="83"/>
    </location>
</feature>
<protein>
    <recommendedName>
        <fullName evidence="6">Fatty acid hydroxylase domain-containing protein</fullName>
    </recommendedName>
</protein>
<evidence type="ECO:0000313" key="8">
    <source>
        <dbReference type="Proteomes" id="UP000481153"/>
    </source>
</evidence>
<comment type="caution">
    <text evidence="7">The sequence shown here is derived from an EMBL/GenBank/DDBJ whole genome shotgun (WGS) entry which is preliminary data.</text>
</comment>